<feature type="compositionally biased region" description="Low complexity" evidence="1">
    <location>
        <begin position="1"/>
        <end position="16"/>
    </location>
</feature>
<geneLocation type="plasmid" evidence="2 3">
    <name>pRHL1</name>
</geneLocation>
<reference evidence="3" key="1">
    <citation type="journal article" date="2006" name="Proc. Natl. Acad. Sci. U.S.A.">
        <title>The complete genome of Rhodococcus sp. RHA1 provides insights into a catabolic powerhouse.</title>
        <authorList>
            <person name="McLeod M.P."/>
            <person name="Warren R.L."/>
            <person name="Hsiao W.W.L."/>
            <person name="Araki N."/>
            <person name="Myhre M."/>
            <person name="Fernandes C."/>
            <person name="Miyazawa D."/>
            <person name="Wong W."/>
            <person name="Lillquist A.L."/>
            <person name="Wang D."/>
            <person name="Dosanjh M."/>
            <person name="Hara H."/>
            <person name="Petrescu A."/>
            <person name="Morin R.D."/>
            <person name="Yang G."/>
            <person name="Stott J.M."/>
            <person name="Schein J.E."/>
            <person name="Shin H."/>
            <person name="Smailus D."/>
            <person name="Siddiqui A.S."/>
            <person name="Marra M.A."/>
            <person name="Jones S.J.M."/>
            <person name="Holt R."/>
            <person name="Brinkman F.S.L."/>
            <person name="Miyauchi K."/>
            <person name="Fukuda M."/>
            <person name="Davies J.E."/>
            <person name="Mohn W.W."/>
            <person name="Eltis L.D."/>
        </authorList>
    </citation>
    <scope>NUCLEOTIDE SEQUENCE [LARGE SCALE GENOMIC DNA]</scope>
    <source>
        <strain evidence="3">RHA1</strain>
    </source>
</reference>
<evidence type="ECO:0000256" key="1">
    <source>
        <dbReference type="SAM" id="MobiDB-lite"/>
    </source>
</evidence>
<dbReference type="KEGG" id="rha:RHA1_ro08238"/>
<dbReference type="HOGENOM" id="CLU_1495090_0_0_11"/>
<feature type="region of interest" description="Disordered" evidence="1">
    <location>
        <begin position="1"/>
        <end position="106"/>
    </location>
</feature>
<feature type="compositionally biased region" description="Basic and acidic residues" evidence="1">
    <location>
        <begin position="63"/>
        <end position="72"/>
    </location>
</feature>
<evidence type="ECO:0000313" key="2">
    <source>
        <dbReference type="EMBL" id="ABG99283.1"/>
    </source>
</evidence>
<dbReference type="AlphaFoldDB" id="Q0RZK3"/>
<name>Q0RZK3_RHOJR</name>
<accession>Q0RZK3</accession>
<dbReference type="Proteomes" id="UP000008710">
    <property type="component" value="Plasmid pRHL1"/>
</dbReference>
<gene>
    <name evidence="2" type="ordered locus">RHA1_ro08238</name>
</gene>
<organism evidence="2 3">
    <name type="scientific">Rhodococcus jostii (strain RHA1)</name>
    <dbReference type="NCBI Taxonomy" id="101510"/>
    <lineage>
        <taxon>Bacteria</taxon>
        <taxon>Bacillati</taxon>
        <taxon>Actinomycetota</taxon>
        <taxon>Actinomycetes</taxon>
        <taxon>Mycobacteriales</taxon>
        <taxon>Nocardiaceae</taxon>
        <taxon>Rhodococcus</taxon>
    </lineage>
</organism>
<proteinExistence type="predicted"/>
<evidence type="ECO:0000313" key="3">
    <source>
        <dbReference type="Proteomes" id="UP000008710"/>
    </source>
</evidence>
<dbReference type="EMBL" id="CP000432">
    <property type="protein sequence ID" value="ABG99283.1"/>
    <property type="molecule type" value="Genomic_DNA"/>
</dbReference>
<feature type="region of interest" description="Disordered" evidence="1">
    <location>
        <begin position="157"/>
        <end position="180"/>
    </location>
</feature>
<keyword evidence="2" id="KW-0614">Plasmid</keyword>
<sequence length="180" mass="19152">MGAGPATRAAAVAAPHPSDEGRFLMAIPSTPTMSVPESRTWRRPGDEHRRDQGAGRGHVRRRSPTEHSDRSLTPRRSVRNGIVRGADGGGYSAAARGDRTCPEPGCRLRLRQRSPAVSQSCGGGADGFDRRWRGRGAQAPEFVTDVGVVQAPEMEAALPARGRWEGRSDGGGQYAAGSQK</sequence>
<feature type="compositionally biased region" description="Basic and acidic residues" evidence="1">
    <location>
        <begin position="39"/>
        <end position="53"/>
    </location>
</feature>
<protein>
    <submittedName>
        <fullName evidence="2">Uncharacterized protein</fullName>
    </submittedName>
</protein>